<dbReference type="Proteomes" id="UP000281553">
    <property type="component" value="Unassembled WGS sequence"/>
</dbReference>
<organism evidence="1 2">
    <name type="scientific">Dibothriocephalus latus</name>
    <name type="common">Fish tapeworm</name>
    <name type="synonym">Diphyllobothrium latum</name>
    <dbReference type="NCBI Taxonomy" id="60516"/>
    <lineage>
        <taxon>Eukaryota</taxon>
        <taxon>Metazoa</taxon>
        <taxon>Spiralia</taxon>
        <taxon>Lophotrochozoa</taxon>
        <taxon>Platyhelminthes</taxon>
        <taxon>Cestoda</taxon>
        <taxon>Eucestoda</taxon>
        <taxon>Diphyllobothriidea</taxon>
        <taxon>Diphyllobothriidae</taxon>
        <taxon>Dibothriocephalus</taxon>
    </lineage>
</organism>
<dbReference type="SMART" id="SM00696">
    <property type="entry name" value="DM9"/>
    <property type="match status" value="1"/>
</dbReference>
<proteinExistence type="predicted"/>
<dbReference type="PANTHER" id="PTHR31649:SF1">
    <property type="entry name" value="FARNESOIC ACID O-METHYL TRANSFERASE DOMAIN-CONTAINING PROTEIN"/>
    <property type="match status" value="1"/>
</dbReference>
<dbReference type="PANTHER" id="PTHR31649">
    <property type="entry name" value="AGAP009604-PA"/>
    <property type="match status" value="1"/>
</dbReference>
<reference evidence="1 2" key="1">
    <citation type="submission" date="2018-11" db="EMBL/GenBank/DDBJ databases">
        <authorList>
            <consortium name="Pathogen Informatics"/>
        </authorList>
    </citation>
    <scope>NUCLEOTIDE SEQUENCE [LARGE SCALE GENOMIC DNA]</scope>
</reference>
<dbReference type="OrthoDB" id="2142040at2759"/>
<accession>A0A3P7RNV8</accession>
<protein>
    <submittedName>
        <fullName evidence="1">Uncharacterized protein</fullName>
    </submittedName>
</protein>
<evidence type="ECO:0000313" key="2">
    <source>
        <dbReference type="Proteomes" id="UP000281553"/>
    </source>
</evidence>
<dbReference type="EMBL" id="UYRU01113829">
    <property type="protein sequence ID" value="VDN44952.1"/>
    <property type="molecule type" value="Genomic_DNA"/>
</dbReference>
<keyword evidence="2" id="KW-1185">Reference proteome</keyword>
<evidence type="ECO:0000313" key="1">
    <source>
        <dbReference type="EMBL" id="VDN44952.1"/>
    </source>
</evidence>
<dbReference type="AlphaFoldDB" id="A0A3P7RNV8"/>
<gene>
    <name evidence="1" type="ORF">DILT_LOCUS19486</name>
</gene>
<sequence length="84" mass="9319">MAKIGVGVQLGLSWVKTKGGDLPRGAIETQPGIYICRVWHEGEQIPGKYYLRHTVAYISYAGGEHHKPECEVLCDTKCLGQSCW</sequence>
<dbReference type="InterPro" id="IPR006616">
    <property type="entry name" value="DM9_repeat"/>
</dbReference>
<dbReference type="Pfam" id="PF11901">
    <property type="entry name" value="DM9"/>
    <property type="match status" value="1"/>
</dbReference>
<name>A0A3P7RNV8_DIBLA</name>